<dbReference type="AlphaFoldDB" id="A0AAN8WIK8"/>
<dbReference type="EMBL" id="JAXCGZ010019980">
    <property type="protein sequence ID" value="KAK7065732.1"/>
    <property type="molecule type" value="Genomic_DNA"/>
</dbReference>
<gene>
    <name evidence="1" type="ORF">SK128_022097</name>
</gene>
<sequence length="52" mass="6188">VIWKRANKILLRGKYSWRHVEEENHLSMVRGKVLMDNVGEEKSTLMGREIFC</sequence>
<feature type="non-terminal residue" evidence="1">
    <location>
        <position position="1"/>
    </location>
</feature>
<proteinExistence type="predicted"/>
<dbReference type="Proteomes" id="UP001381693">
    <property type="component" value="Unassembled WGS sequence"/>
</dbReference>
<evidence type="ECO:0000313" key="1">
    <source>
        <dbReference type="EMBL" id="KAK7065732.1"/>
    </source>
</evidence>
<evidence type="ECO:0000313" key="2">
    <source>
        <dbReference type="Proteomes" id="UP001381693"/>
    </source>
</evidence>
<keyword evidence="2" id="KW-1185">Reference proteome</keyword>
<reference evidence="1 2" key="1">
    <citation type="submission" date="2023-11" db="EMBL/GenBank/DDBJ databases">
        <title>Halocaridina rubra genome assembly.</title>
        <authorList>
            <person name="Smith C."/>
        </authorList>
    </citation>
    <scope>NUCLEOTIDE SEQUENCE [LARGE SCALE GENOMIC DNA]</scope>
    <source>
        <strain evidence="1">EP-1</strain>
        <tissue evidence="1">Whole</tissue>
    </source>
</reference>
<organism evidence="1 2">
    <name type="scientific">Halocaridina rubra</name>
    <name type="common">Hawaiian red shrimp</name>
    <dbReference type="NCBI Taxonomy" id="373956"/>
    <lineage>
        <taxon>Eukaryota</taxon>
        <taxon>Metazoa</taxon>
        <taxon>Ecdysozoa</taxon>
        <taxon>Arthropoda</taxon>
        <taxon>Crustacea</taxon>
        <taxon>Multicrustacea</taxon>
        <taxon>Malacostraca</taxon>
        <taxon>Eumalacostraca</taxon>
        <taxon>Eucarida</taxon>
        <taxon>Decapoda</taxon>
        <taxon>Pleocyemata</taxon>
        <taxon>Caridea</taxon>
        <taxon>Atyoidea</taxon>
        <taxon>Atyidae</taxon>
        <taxon>Halocaridina</taxon>
    </lineage>
</organism>
<comment type="caution">
    <text evidence="1">The sequence shown here is derived from an EMBL/GenBank/DDBJ whole genome shotgun (WGS) entry which is preliminary data.</text>
</comment>
<protein>
    <submittedName>
        <fullName evidence="1">Uncharacterized protein</fullName>
    </submittedName>
</protein>
<name>A0AAN8WIK8_HALRR</name>
<accession>A0AAN8WIK8</accession>